<sequence length="242" mass="27321">IDVGDIFTWTYIQQSTSNFGEDITSPPFQLPSYFPVSSAITKGFPISIGNSTSLIQIEILQDIKGIKSIDFILTIEPYSTISISVNGKPAPLIFIDSLIEETLIYSTIRNTSTFEGSNLFNTFEYSVSNKPTEKTSNRMITRQIDDEIFTRTTHVERTDYSYEMVEQIHVLSGLMISQHVDYQDFENGENFSAVFLLDVPEFINLPEIQKNDIDKTNSLLITGLVIASTIGVLIVLLYFKKQ</sequence>
<dbReference type="AlphaFoldDB" id="A0A0F9CLI4"/>
<evidence type="ECO:0000313" key="2">
    <source>
        <dbReference type="EMBL" id="KKL27277.1"/>
    </source>
</evidence>
<name>A0A0F9CLI4_9ZZZZ</name>
<gene>
    <name evidence="2" type="ORF">LCGC14_2386770</name>
</gene>
<evidence type="ECO:0000256" key="1">
    <source>
        <dbReference type="SAM" id="Phobius"/>
    </source>
</evidence>
<organism evidence="2">
    <name type="scientific">marine sediment metagenome</name>
    <dbReference type="NCBI Taxonomy" id="412755"/>
    <lineage>
        <taxon>unclassified sequences</taxon>
        <taxon>metagenomes</taxon>
        <taxon>ecological metagenomes</taxon>
    </lineage>
</organism>
<keyword evidence="1" id="KW-1133">Transmembrane helix</keyword>
<dbReference type="EMBL" id="LAZR01035523">
    <property type="protein sequence ID" value="KKL27277.1"/>
    <property type="molecule type" value="Genomic_DNA"/>
</dbReference>
<feature type="non-terminal residue" evidence="2">
    <location>
        <position position="1"/>
    </location>
</feature>
<proteinExistence type="predicted"/>
<protein>
    <submittedName>
        <fullName evidence="2">Uncharacterized protein</fullName>
    </submittedName>
</protein>
<keyword evidence="1" id="KW-0472">Membrane</keyword>
<keyword evidence="1" id="KW-0812">Transmembrane</keyword>
<feature type="transmembrane region" description="Helical" evidence="1">
    <location>
        <begin position="219"/>
        <end position="239"/>
    </location>
</feature>
<reference evidence="2" key="1">
    <citation type="journal article" date="2015" name="Nature">
        <title>Complex archaea that bridge the gap between prokaryotes and eukaryotes.</title>
        <authorList>
            <person name="Spang A."/>
            <person name="Saw J.H."/>
            <person name="Jorgensen S.L."/>
            <person name="Zaremba-Niedzwiedzka K."/>
            <person name="Martijn J."/>
            <person name="Lind A.E."/>
            <person name="van Eijk R."/>
            <person name="Schleper C."/>
            <person name="Guy L."/>
            <person name="Ettema T.J."/>
        </authorList>
    </citation>
    <scope>NUCLEOTIDE SEQUENCE</scope>
</reference>
<comment type="caution">
    <text evidence="2">The sequence shown here is derived from an EMBL/GenBank/DDBJ whole genome shotgun (WGS) entry which is preliminary data.</text>
</comment>
<accession>A0A0F9CLI4</accession>